<evidence type="ECO:0000313" key="2">
    <source>
        <dbReference type="EMBL" id="KRK86978.1"/>
    </source>
</evidence>
<name>A0A0R1L4H4_9LACO</name>
<proteinExistence type="predicted"/>
<feature type="transmembrane region" description="Helical" evidence="1">
    <location>
        <begin position="296"/>
        <end position="315"/>
    </location>
</feature>
<accession>A0A0R1L4H4</accession>
<feature type="transmembrane region" description="Helical" evidence="1">
    <location>
        <begin position="239"/>
        <end position="259"/>
    </location>
</feature>
<keyword evidence="1" id="KW-1133">Transmembrane helix</keyword>
<feature type="transmembrane region" description="Helical" evidence="1">
    <location>
        <begin position="196"/>
        <end position="212"/>
    </location>
</feature>
<dbReference type="RefSeq" id="WP_057826357.1">
    <property type="nucleotide sequence ID" value="NZ_AZEA01000029.1"/>
</dbReference>
<sequence>MEQYTQTLTLLKANLKRDWIKITAWLIVLVGVFVAVAAKFDGIYGTTKQIGAISSTLRSKAMVALIGSVPDGHLTTAIIFTSEMAVFWGLFIIIFNYSLAVGSSRGQEESGLTEMVLGGHPVGRLAPLMAAALELLIANGLFALITGAGTMIANLPGSDINGTWLSAVAIAAVGWAFGMIALVFSQLVADSHNVSMYNYAFLGIVYLIRMMTDVSNPDYTWISPLGWLEKTEIYTNNNWWPVVMLAALGVVAFFGAVALNANRDIDAGIIHVNPGSRRSRFLRGPATLLVWNQKSLTIFWVVGMAVLGASYGSVFDSIGKIFNTSPTIQKVLGQTAVRHIEQSQVLSFIGLLGIIFSLLAVIAGVMIVNRLVTEERRGYLQMVMTKPQGRTYILAVYVVFGLILAAGLLFVALVSAMGAGNVVMKHPIAFKYFWQTFVSNLPAIAVFMALMVGLVGIYPRLRSLVWAYLGISFLISYFGNLMDLSKSVLKISPYYWTKKVPIESINTTPLIWMLVIAAVLIVIGFVGYKNRDLES</sequence>
<feature type="transmembrane region" description="Helical" evidence="1">
    <location>
        <begin position="164"/>
        <end position="184"/>
    </location>
</feature>
<dbReference type="Proteomes" id="UP000051581">
    <property type="component" value="Unassembled WGS sequence"/>
</dbReference>
<feature type="transmembrane region" description="Helical" evidence="1">
    <location>
        <begin position="86"/>
        <end position="104"/>
    </location>
</feature>
<comment type="caution">
    <text evidence="2">The sequence shown here is derived from an EMBL/GenBank/DDBJ whole genome shotgun (WGS) entry which is preliminary data.</text>
</comment>
<gene>
    <name evidence="2" type="ORF">FD17_GL001564</name>
</gene>
<feature type="transmembrane region" description="Helical" evidence="1">
    <location>
        <begin position="125"/>
        <end position="152"/>
    </location>
</feature>
<feature type="transmembrane region" description="Helical" evidence="1">
    <location>
        <begin position="437"/>
        <end position="458"/>
    </location>
</feature>
<dbReference type="AlphaFoldDB" id="A0A0R1L4H4"/>
<evidence type="ECO:0000256" key="1">
    <source>
        <dbReference type="SAM" id="Phobius"/>
    </source>
</evidence>
<dbReference type="EMBL" id="AZEA01000029">
    <property type="protein sequence ID" value="KRK86978.1"/>
    <property type="molecule type" value="Genomic_DNA"/>
</dbReference>
<protein>
    <submittedName>
        <fullName evidence="2">Polyketide antibiotics exporter</fullName>
    </submittedName>
</protein>
<keyword evidence="1" id="KW-0472">Membrane</keyword>
<keyword evidence="1" id="KW-0812">Transmembrane</keyword>
<dbReference type="OrthoDB" id="2014935at2"/>
<feature type="transmembrane region" description="Helical" evidence="1">
    <location>
        <begin position="20"/>
        <end position="40"/>
    </location>
</feature>
<organism evidence="2 3">
    <name type="scientific">Lentilactobacillus sunkii DSM 19904</name>
    <dbReference type="NCBI Taxonomy" id="1423808"/>
    <lineage>
        <taxon>Bacteria</taxon>
        <taxon>Bacillati</taxon>
        <taxon>Bacillota</taxon>
        <taxon>Bacilli</taxon>
        <taxon>Lactobacillales</taxon>
        <taxon>Lactobacillaceae</taxon>
        <taxon>Lentilactobacillus</taxon>
    </lineage>
</organism>
<feature type="transmembrane region" description="Helical" evidence="1">
    <location>
        <begin position="510"/>
        <end position="528"/>
    </location>
</feature>
<evidence type="ECO:0000313" key="3">
    <source>
        <dbReference type="Proteomes" id="UP000051581"/>
    </source>
</evidence>
<dbReference type="PATRIC" id="fig|1423808.3.peg.1586"/>
<keyword evidence="3" id="KW-1185">Reference proteome</keyword>
<reference evidence="2 3" key="1">
    <citation type="journal article" date="2015" name="Genome Announc.">
        <title>Expanding the biotechnology potential of lactobacilli through comparative genomics of 213 strains and associated genera.</title>
        <authorList>
            <person name="Sun Z."/>
            <person name="Harris H.M."/>
            <person name="McCann A."/>
            <person name="Guo C."/>
            <person name="Argimon S."/>
            <person name="Zhang W."/>
            <person name="Yang X."/>
            <person name="Jeffery I.B."/>
            <person name="Cooney J.C."/>
            <person name="Kagawa T.F."/>
            <person name="Liu W."/>
            <person name="Song Y."/>
            <person name="Salvetti E."/>
            <person name="Wrobel A."/>
            <person name="Rasinkangas P."/>
            <person name="Parkhill J."/>
            <person name="Rea M.C."/>
            <person name="O'Sullivan O."/>
            <person name="Ritari J."/>
            <person name="Douillard F.P."/>
            <person name="Paul Ross R."/>
            <person name="Yang R."/>
            <person name="Briner A.E."/>
            <person name="Felis G.E."/>
            <person name="de Vos W.M."/>
            <person name="Barrangou R."/>
            <person name="Klaenhammer T.R."/>
            <person name="Caufield P.W."/>
            <person name="Cui Y."/>
            <person name="Zhang H."/>
            <person name="O'Toole P.W."/>
        </authorList>
    </citation>
    <scope>NUCLEOTIDE SEQUENCE [LARGE SCALE GENOMIC DNA]</scope>
    <source>
        <strain evidence="2 3">DSM 19904</strain>
    </source>
</reference>
<feature type="transmembrane region" description="Helical" evidence="1">
    <location>
        <begin position="392"/>
        <end position="417"/>
    </location>
</feature>
<feature type="transmembrane region" description="Helical" evidence="1">
    <location>
        <begin position="348"/>
        <end position="372"/>
    </location>
</feature>
<feature type="transmembrane region" description="Helical" evidence="1">
    <location>
        <begin position="465"/>
        <end position="482"/>
    </location>
</feature>